<dbReference type="InterPro" id="IPR002575">
    <property type="entry name" value="Aminoglycoside_PTrfase"/>
</dbReference>
<evidence type="ECO:0000259" key="1">
    <source>
        <dbReference type="Pfam" id="PF01636"/>
    </source>
</evidence>
<dbReference type="Gene3D" id="3.30.200.20">
    <property type="entry name" value="Phosphorylase Kinase, domain 1"/>
    <property type="match status" value="1"/>
</dbReference>
<keyword evidence="3" id="KW-1185">Reference proteome</keyword>
<evidence type="ECO:0000313" key="2">
    <source>
        <dbReference type="EMBL" id="ANP37162.1"/>
    </source>
</evidence>
<gene>
    <name evidence="2" type="ORF">JL2886_02272</name>
</gene>
<dbReference type="GO" id="GO:0016740">
    <property type="term" value="F:transferase activity"/>
    <property type="evidence" value="ECO:0007669"/>
    <property type="project" value="UniProtKB-KW"/>
</dbReference>
<dbReference type="InterPro" id="IPR011009">
    <property type="entry name" value="Kinase-like_dom_sf"/>
</dbReference>
<name>A0A1B0ZSL0_9RHOB</name>
<dbReference type="Pfam" id="PF01636">
    <property type="entry name" value="APH"/>
    <property type="match status" value="1"/>
</dbReference>
<protein>
    <submittedName>
        <fullName evidence="2">Aminoglycoside phosphotransferase</fullName>
    </submittedName>
</protein>
<feature type="domain" description="Aminoglycoside phosphotransferase" evidence="1">
    <location>
        <begin position="33"/>
        <end position="256"/>
    </location>
</feature>
<dbReference type="PATRIC" id="fig|60890.4.peg.2201"/>
<dbReference type="AlphaFoldDB" id="A0A1B0ZSL0"/>
<proteinExistence type="predicted"/>
<accession>A0A1B0ZSL0</accession>
<sequence length="341" mass="37868">MAAPDGASFFMTYRTELISAFLSGAGYGSWERRPLAGDASMRRYERLIGPHGGSAVLMDAPAEKGEDIRPFVQIAEYLHEQGVSAPEILAEDSEHGFLLIEDLGDGLFSSVIEQDPSQEMSLYRAATDLLIALHQAPLPDLEPLGPRVMAEMASLVMTTYRSGITGQEDSVLTNRFEDQFEDILRHSVKGDAVFVHRDFHAQNLLWLPDRDGIARVGVIDFQDARTGHPAYDLVSLLQDARRDVPAGVEMQMIDHYIEVTGVDPSGFRTAYTVIGVQRNLRILGIFARLSQEGGKPQYLDLIPRVWGHVMRGLEHPALAPLADWLRSDLPPPSPENLDRLR</sequence>
<dbReference type="Gene3D" id="3.90.1200.10">
    <property type="match status" value="1"/>
</dbReference>
<organism evidence="2 3">
    <name type="scientific">Phaeobacter gallaeciensis</name>
    <dbReference type="NCBI Taxonomy" id="60890"/>
    <lineage>
        <taxon>Bacteria</taxon>
        <taxon>Pseudomonadati</taxon>
        <taxon>Pseudomonadota</taxon>
        <taxon>Alphaproteobacteria</taxon>
        <taxon>Rhodobacterales</taxon>
        <taxon>Roseobacteraceae</taxon>
        <taxon>Phaeobacter</taxon>
    </lineage>
</organism>
<dbReference type="Proteomes" id="UP000092565">
    <property type="component" value="Chromosome"/>
</dbReference>
<evidence type="ECO:0000313" key="3">
    <source>
        <dbReference type="Proteomes" id="UP000092565"/>
    </source>
</evidence>
<dbReference type="SUPFAM" id="SSF56112">
    <property type="entry name" value="Protein kinase-like (PK-like)"/>
    <property type="match status" value="1"/>
</dbReference>
<reference evidence="2 3" key="1">
    <citation type="submission" date="2016-04" db="EMBL/GenBank/DDBJ databases">
        <authorList>
            <person name="Evans L.H."/>
            <person name="Alamgir A."/>
            <person name="Owens N."/>
            <person name="Weber N.D."/>
            <person name="Virtaneva K."/>
            <person name="Barbian K."/>
            <person name="Babar A."/>
            <person name="Rosenke K."/>
        </authorList>
    </citation>
    <scope>NUCLEOTIDE SEQUENCE [LARGE SCALE GENOMIC DNA]</scope>
    <source>
        <strain evidence="2 3">JL2886</strain>
    </source>
</reference>
<dbReference type="EMBL" id="CP015124">
    <property type="protein sequence ID" value="ANP37162.1"/>
    <property type="molecule type" value="Genomic_DNA"/>
</dbReference>
<keyword evidence="2" id="KW-0808">Transferase</keyword>